<dbReference type="PANTHER" id="PTHR48020">
    <property type="entry name" value="PROTON MYO-INOSITOL COTRANSPORTER"/>
    <property type="match status" value="1"/>
</dbReference>
<evidence type="ECO:0000259" key="9">
    <source>
        <dbReference type="PROSITE" id="PS50850"/>
    </source>
</evidence>
<feature type="transmembrane region" description="Helical" evidence="8">
    <location>
        <begin position="517"/>
        <end position="535"/>
    </location>
</feature>
<evidence type="ECO:0000256" key="5">
    <source>
        <dbReference type="ARBA" id="ARBA00022989"/>
    </source>
</evidence>
<reference evidence="11" key="1">
    <citation type="submission" date="2016-03" db="EMBL/GenBank/DDBJ databases">
        <authorList>
            <person name="Devillers Hugo."/>
        </authorList>
    </citation>
    <scope>NUCLEOTIDE SEQUENCE [LARGE SCALE GENOMIC DNA]</scope>
</reference>
<dbReference type="NCBIfam" id="TIGR00879">
    <property type="entry name" value="SP"/>
    <property type="match status" value="1"/>
</dbReference>
<dbReference type="PROSITE" id="PS00217">
    <property type="entry name" value="SUGAR_TRANSPORT_2"/>
    <property type="match status" value="1"/>
</dbReference>
<organism evidence="10 11">
    <name type="scientific">Lachancea nothofagi CBS 11611</name>
    <dbReference type="NCBI Taxonomy" id="1266666"/>
    <lineage>
        <taxon>Eukaryota</taxon>
        <taxon>Fungi</taxon>
        <taxon>Dikarya</taxon>
        <taxon>Ascomycota</taxon>
        <taxon>Saccharomycotina</taxon>
        <taxon>Saccharomycetes</taxon>
        <taxon>Saccharomycetales</taxon>
        <taxon>Saccharomycetaceae</taxon>
        <taxon>Lachancea</taxon>
    </lineage>
</organism>
<accession>A0A1G4J0Y4</accession>
<evidence type="ECO:0000313" key="11">
    <source>
        <dbReference type="Proteomes" id="UP000189911"/>
    </source>
</evidence>
<dbReference type="GO" id="GO:0016020">
    <property type="term" value="C:membrane"/>
    <property type="evidence" value="ECO:0007669"/>
    <property type="project" value="UniProtKB-SubCell"/>
</dbReference>
<dbReference type="GO" id="GO:0015798">
    <property type="term" value="P:myo-inositol transport"/>
    <property type="evidence" value="ECO:0007669"/>
    <property type="project" value="UniProtKB-ARBA"/>
</dbReference>
<keyword evidence="11" id="KW-1185">Reference proteome</keyword>
<dbReference type="InterPro" id="IPR005829">
    <property type="entry name" value="Sugar_transporter_CS"/>
</dbReference>
<dbReference type="GO" id="GO:0022857">
    <property type="term" value="F:transmembrane transporter activity"/>
    <property type="evidence" value="ECO:0007669"/>
    <property type="project" value="InterPro"/>
</dbReference>
<dbReference type="GO" id="GO:0015791">
    <property type="term" value="P:polyol transmembrane transport"/>
    <property type="evidence" value="ECO:0007669"/>
    <property type="project" value="UniProtKB-ARBA"/>
</dbReference>
<feature type="transmembrane region" description="Helical" evidence="8">
    <location>
        <begin position="452"/>
        <end position="474"/>
    </location>
</feature>
<evidence type="ECO:0000256" key="2">
    <source>
        <dbReference type="ARBA" id="ARBA00010992"/>
    </source>
</evidence>
<feature type="transmembrane region" description="Helical" evidence="8">
    <location>
        <begin position="419"/>
        <end position="440"/>
    </location>
</feature>
<keyword evidence="6 8" id="KW-0472">Membrane</keyword>
<dbReference type="Proteomes" id="UP000189911">
    <property type="component" value="Chromosome B"/>
</dbReference>
<dbReference type="EMBL" id="LT598450">
    <property type="protein sequence ID" value="SCU83264.1"/>
    <property type="molecule type" value="Genomic_DNA"/>
</dbReference>
<feature type="transmembrane region" description="Helical" evidence="8">
    <location>
        <begin position="351"/>
        <end position="375"/>
    </location>
</feature>
<feature type="transmembrane region" description="Helical" evidence="8">
    <location>
        <begin position="261"/>
        <end position="282"/>
    </location>
</feature>
<keyword evidence="3 7" id="KW-0813">Transport</keyword>
<dbReference type="InterPro" id="IPR050814">
    <property type="entry name" value="Myo-inositol_Transporter"/>
</dbReference>
<dbReference type="SUPFAM" id="SSF103473">
    <property type="entry name" value="MFS general substrate transporter"/>
    <property type="match status" value="1"/>
</dbReference>
<proteinExistence type="inferred from homology"/>
<dbReference type="PRINTS" id="PR00171">
    <property type="entry name" value="SUGRTRNSPORT"/>
</dbReference>
<evidence type="ECO:0000256" key="4">
    <source>
        <dbReference type="ARBA" id="ARBA00022692"/>
    </source>
</evidence>
<feature type="transmembrane region" description="Helical" evidence="8">
    <location>
        <begin position="387"/>
        <end position="407"/>
    </location>
</feature>
<dbReference type="InterPro" id="IPR003663">
    <property type="entry name" value="Sugar/inositol_transpt"/>
</dbReference>
<evidence type="ECO:0000256" key="8">
    <source>
        <dbReference type="SAM" id="Phobius"/>
    </source>
</evidence>
<dbReference type="Gene3D" id="1.20.1250.20">
    <property type="entry name" value="MFS general substrate transporter like domains"/>
    <property type="match status" value="1"/>
</dbReference>
<dbReference type="Pfam" id="PF00083">
    <property type="entry name" value="Sugar_tr"/>
    <property type="match status" value="1"/>
</dbReference>
<evidence type="ECO:0000256" key="1">
    <source>
        <dbReference type="ARBA" id="ARBA00004141"/>
    </source>
</evidence>
<name>A0A1G4J0Y4_9SACH</name>
<dbReference type="AlphaFoldDB" id="A0A1G4J0Y4"/>
<feature type="transmembrane region" description="Helical" evidence="8">
    <location>
        <begin position="230"/>
        <end position="249"/>
    </location>
</feature>
<dbReference type="InterPro" id="IPR020846">
    <property type="entry name" value="MFS_dom"/>
</dbReference>
<dbReference type="OrthoDB" id="5290825at2759"/>
<feature type="transmembrane region" description="Helical" evidence="8">
    <location>
        <begin position="172"/>
        <end position="191"/>
    </location>
</feature>
<keyword evidence="5 8" id="KW-1133">Transmembrane helix</keyword>
<keyword evidence="4 8" id="KW-0812">Transmembrane</keyword>
<feature type="transmembrane region" description="Helical" evidence="8">
    <location>
        <begin position="197"/>
        <end position="218"/>
    </location>
</feature>
<evidence type="ECO:0000256" key="3">
    <source>
        <dbReference type="ARBA" id="ARBA00022448"/>
    </source>
</evidence>
<feature type="domain" description="Major facilitator superfamily (MFS) profile" evidence="9">
    <location>
        <begin position="105"/>
        <end position="539"/>
    </location>
</feature>
<evidence type="ECO:0000256" key="7">
    <source>
        <dbReference type="RuleBase" id="RU003346"/>
    </source>
</evidence>
<gene>
    <name evidence="10" type="ORF">LANO_0B08746G</name>
</gene>
<comment type="similarity">
    <text evidence="2 7">Belongs to the major facilitator superfamily. Sugar transporter (TC 2.A.1.1) family.</text>
</comment>
<protein>
    <submittedName>
        <fullName evidence="10">LANO_0B08746g1_1</fullName>
    </submittedName>
</protein>
<evidence type="ECO:0000256" key="6">
    <source>
        <dbReference type="ARBA" id="ARBA00023136"/>
    </source>
</evidence>
<sequence length="573" mass="62964">MTNKSEEKISDSVEILDGVSSTDVNDKVAAVFQEYLPEEHVLSEVDYIAKENNLESYRELLNRGALWANNPKIIETDEYAVSERRAFERSRTHPMLSLSPHMKLAAICTSCAAINFGMDESAIGGAVLQYQTQFNITDANIQGLTVAAPYLAAAIIGAPLTLYLDKYMGRKWIILLSCVIGFAGSLIQGFSNGLGCLLFARLFLGIGMGLNSSTVPIYTAECSPAHSRGAVLMLWQTFIALGVCLGSVFNRAFVGISGSLSWRLMIGSSAVAPFITGILIFFPPESPRWLIVNGRARESLDALIKLRPNDLTGARDFYILHQSLKFEAELKNPLSSWQQFKSLFGNARNRFAIIVSFIGILGQQYGGVNILVSYTTTILTKAGVDPVTAIAGSIGIGGGCFLATFLSTQLIDRYGRRKMLLFTLPVEAICLFWLGGVLNVQNTQSRLGAGLASMYVFVLFYGTGIGPVSFTLVAETSSISVRMAHSATCMFVNWILDFCLSMTWPKMNATMTTSGGLYFYGAFNILIWALAYFCIPETKQFTLEQLDEIFKVGILAHIKKTSRYLTTWKGRHK</sequence>
<evidence type="ECO:0000313" key="10">
    <source>
        <dbReference type="EMBL" id="SCU83264.1"/>
    </source>
</evidence>
<dbReference type="InterPro" id="IPR036259">
    <property type="entry name" value="MFS_trans_sf"/>
</dbReference>
<feature type="transmembrane region" description="Helical" evidence="8">
    <location>
        <begin position="147"/>
        <end position="165"/>
    </location>
</feature>
<dbReference type="PANTHER" id="PTHR48020:SF12">
    <property type="entry name" value="PROTON MYO-INOSITOL COTRANSPORTER"/>
    <property type="match status" value="1"/>
</dbReference>
<dbReference type="InterPro" id="IPR005828">
    <property type="entry name" value="MFS_sugar_transport-like"/>
</dbReference>
<dbReference type="PROSITE" id="PS50850">
    <property type="entry name" value="MFS"/>
    <property type="match status" value="1"/>
</dbReference>
<comment type="subcellular location">
    <subcellularLocation>
        <location evidence="1">Membrane</location>
        <topology evidence="1">Multi-pass membrane protein</topology>
    </subcellularLocation>
</comment>